<feature type="region of interest" description="Disordered" evidence="6">
    <location>
        <begin position="509"/>
        <end position="530"/>
    </location>
</feature>
<feature type="domain" description="Kazal-like" evidence="8">
    <location>
        <begin position="425"/>
        <end position="475"/>
    </location>
</feature>
<evidence type="ECO:0000256" key="5">
    <source>
        <dbReference type="PROSITE-ProRule" id="PRU00302"/>
    </source>
</evidence>
<evidence type="ECO:0000256" key="3">
    <source>
        <dbReference type="ARBA" id="ARBA00023157"/>
    </source>
</evidence>
<dbReference type="AlphaFoldDB" id="Q6RSH3"/>
<evidence type="ECO:0000256" key="6">
    <source>
        <dbReference type="SAM" id="MobiDB-lite"/>
    </source>
</evidence>
<accession>Q6RSH3</accession>
<dbReference type="InterPro" id="IPR036058">
    <property type="entry name" value="Kazal_dom_sf"/>
</dbReference>
<keyword evidence="2" id="KW-0677">Repeat</keyword>
<dbReference type="InterPro" id="IPR035976">
    <property type="entry name" value="Sushi/SCR/CCP_sf"/>
</dbReference>
<evidence type="ECO:0000256" key="2">
    <source>
        <dbReference type="ARBA" id="ARBA00022737"/>
    </source>
</evidence>
<dbReference type="Pfam" id="PF07648">
    <property type="entry name" value="Kazal_2"/>
    <property type="match status" value="1"/>
</dbReference>
<feature type="compositionally biased region" description="Polar residues" evidence="6">
    <location>
        <begin position="568"/>
        <end position="585"/>
    </location>
</feature>
<dbReference type="Pfam" id="PF00084">
    <property type="entry name" value="Sushi"/>
    <property type="match status" value="3"/>
</dbReference>
<comment type="caution">
    <text evidence="5">Lacks conserved residue(s) required for the propagation of feature annotation.</text>
</comment>
<dbReference type="InterPro" id="IPR002350">
    <property type="entry name" value="Kazal_dom"/>
</dbReference>
<name>Q6RSH3_STRPU</name>
<dbReference type="PROSITE" id="PS50923">
    <property type="entry name" value="SUSHI"/>
    <property type="match status" value="3"/>
</dbReference>
<dbReference type="SUPFAM" id="SSF100895">
    <property type="entry name" value="Kazal-type serine protease inhibitors"/>
    <property type="match status" value="1"/>
</dbReference>
<dbReference type="InterPro" id="IPR000436">
    <property type="entry name" value="Sushi_SCR_CCP_dom"/>
</dbReference>
<dbReference type="FunFam" id="2.10.70.10:FF:000221">
    <property type="entry name" value="Uncharacterized protein"/>
    <property type="match status" value="1"/>
</dbReference>
<protein>
    <submittedName>
        <fullName evidence="9">Complement related-short</fullName>
    </submittedName>
</protein>
<dbReference type="PROSITE" id="PS51465">
    <property type="entry name" value="KAZAL_2"/>
    <property type="match status" value="1"/>
</dbReference>
<dbReference type="PANTHER" id="PTHR19325">
    <property type="entry name" value="COMPLEMENT COMPONENT-RELATED SUSHI DOMAIN-CONTAINING"/>
    <property type="match status" value="1"/>
</dbReference>
<evidence type="ECO:0000256" key="4">
    <source>
        <dbReference type="ARBA" id="ARBA00023180"/>
    </source>
</evidence>
<reference evidence="9" key="1">
    <citation type="journal article" date="2004" name="Immunogenetics">
        <title>Two cDNAs from the purple sea urchin, Strongylocentrotus purpuratus, encoding mosaic proteins with domains found in factor H, factor I, and complement components C6 and C7.</title>
        <authorList>
            <person name="Multerer K.A."/>
            <person name="Smith L.C."/>
        </authorList>
    </citation>
    <scope>NUCLEOTIDE SEQUENCE</scope>
</reference>
<dbReference type="SUPFAM" id="SSF57535">
    <property type="entry name" value="Complement control module/SCR domain"/>
    <property type="match status" value="4"/>
</dbReference>
<dbReference type="GeneID" id="414056"/>
<feature type="domain" description="Sushi" evidence="7">
    <location>
        <begin position="269"/>
        <end position="332"/>
    </location>
</feature>
<evidence type="ECO:0000259" key="8">
    <source>
        <dbReference type="PROSITE" id="PS51465"/>
    </source>
</evidence>
<proteinExistence type="evidence at transcript level"/>
<feature type="region of interest" description="Disordered" evidence="6">
    <location>
        <begin position="548"/>
        <end position="595"/>
    </location>
</feature>
<dbReference type="RefSeq" id="NP_001001477.1">
    <property type="nucleotide sequence ID" value="NM_001001477.1"/>
</dbReference>
<dbReference type="EMBL" id="AY494841">
    <property type="protein sequence ID" value="AAR87483.1"/>
    <property type="molecule type" value="mRNA"/>
</dbReference>
<dbReference type="CDD" id="cd00033">
    <property type="entry name" value="CCP"/>
    <property type="match status" value="3"/>
</dbReference>
<dbReference type="OrthoDB" id="6127264at2759"/>
<evidence type="ECO:0000256" key="1">
    <source>
        <dbReference type="ARBA" id="ARBA00022659"/>
    </source>
</evidence>
<keyword evidence="3" id="KW-1015">Disulfide bond</keyword>
<organism evidence="9">
    <name type="scientific">Strongylocentrotus purpuratus</name>
    <name type="common">Purple sea urchin</name>
    <dbReference type="NCBI Taxonomy" id="7668"/>
    <lineage>
        <taxon>Eukaryota</taxon>
        <taxon>Metazoa</taxon>
        <taxon>Echinodermata</taxon>
        <taxon>Eleutherozoa</taxon>
        <taxon>Echinozoa</taxon>
        <taxon>Echinoidea</taxon>
        <taxon>Euechinoidea</taxon>
        <taxon>Echinacea</taxon>
        <taxon>Camarodonta</taxon>
        <taxon>Echinidea</taxon>
        <taxon>Strongylocentrotidae</taxon>
        <taxon>Strongylocentrotus</taxon>
    </lineage>
</organism>
<dbReference type="SMART" id="SM00032">
    <property type="entry name" value="CCP"/>
    <property type="match status" value="4"/>
</dbReference>
<keyword evidence="1 5" id="KW-0768">Sushi</keyword>
<dbReference type="InterPro" id="IPR050350">
    <property type="entry name" value="Compl-Cell_Adhes-Reg"/>
</dbReference>
<dbReference type="FunFam" id="2.10.70.10:FF:000094">
    <property type="entry name" value="Uncharacterized protein, isoform B"/>
    <property type="match status" value="1"/>
</dbReference>
<dbReference type="Gene3D" id="2.10.70.10">
    <property type="entry name" value="Complement Module, domain 1"/>
    <property type="match status" value="3"/>
</dbReference>
<evidence type="ECO:0000313" key="9">
    <source>
        <dbReference type="EMBL" id="AAR87483.1"/>
    </source>
</evidence>
<evidence type="ECO:0000259" key="7">
    <source>
        <dbReference type="PROSITE" id="PS50923"/>
    </source>
</evidence>
<dbReference type="Gene3D" id="3.30.60.30">
    <property type="match status" value="1"/>
</dbReference>
<feature type="domain" description="Sushi" evidence="7">
    <location>
        <begin position="94"/>
        <end position="166"/>
    </location>
</feature>
<keyword evidence="4" id="KW-0325">Glycoprotein</keyword>
<sequence>MEGKRFEDIVRRLIYIQLFLTSVCVGSSPCMPKTDRLGRYTVIGGGGNLWSMGVPSGSRIQVSVRCDAGAIAQQSVTSQCSNGTWIPPWPRCEKPCSVPSNKGEVHQFVNGDATMPITSYYTTSTLPDGTQLVARCRDPGKYRLIGDQRRTCQGGQWTGEEPECQHVQAQVLFYQKNNKWRDVASNGTVVVYVQRGNLRRLDVVCNDISGWLRYTHLTTPLLNDGDLWHWHRHNYHGKRLYPISTDFSGMYTCNGSSSSHSVHVLFKAAECDVPAAPEHGRILDGYRQQARDIFPSGTSVSFECEDDYRLVGSRRITCEKGQWSDDPPVCTVSRCPELTIPDHAIMEGVYGYGRDILRDERIFYCKEGYVLRGDTNNLRCLESGVWSDPLPTCEAVVHQVSPCASVRCESWQRCEVTGPNTTVCGCINPTSCLTSGPTVCGTNGDYYSSECHLRAYACLHDLQLDIAENDYGCINGAPDEDQPTIQLTADESPVAYSSSSFDETLIGAQSVPTEPPHEADPPTESAADIDSPADYYSFISLVMDAPADENNEDTKNSPPPPTTRTQPARNVNETTELTPFNSTFLDPTLEALIPE</sequence>
<feature type="domain" description="Sushi" evidence="7">
    <location>
        <begin position="333"/>
        <end position="395"/>
    </location>
</feature>
<dbReference type="PANTHER" id="PTHR19325:SF560">
    <property type="entry name" value="SUSHI, VON WILLEBRAND FACTOR TYPE A, EGF AND PENTRAXIN DOMAIN-CONTAINING PROTEIN 1"/>
    <property type="match status" value="1"/>
</dbReference>